<dbReference type="PANTHER" id="PTHR33281">
    <property type="entry name" value="UPF0187 PROTEIN YNEE"/>
    <property type="match status" value="1"/>
</dbReference>
<evidence type="ECO:0000256" key="3">
    <source>
        <dbReference type="ARBA" id="ARBA00022475"/>
    </source>
</evidence>
<evidence type="ECO:0000313" key="11">
    <source>
        <dbReference type="Proteomes" id="UP000837803"/>
    </source>
</evidence>
<evidence type="ECO:0000256" key="9">
    <source>
        <dbReference type="SAM" id="Phobius"/>
    </source>
</evidence>
<keyword evidence="3" id="KW-1003">Cell membrane</keyword>
<comment type="similarity">
    <text evidence="8">Belongs to the anion channel-forming bestrophin (TC 1.A.46) family.</text>
</comment>
<keyword evidence="2" id="KW-0813">Transport</keyword>
<sequence length="299" mass="34139">MLLRNGIPLRFIFRQIRLELLLVTLFVVIIGVIDENKFLNLAIPATVPTILGTAISLLLAFRTNQGYQRWWEARIVWGAIVNDSRTLIRQLLAFTHDHGDYLPDLYRRVAHRQIAFCYALGNSLRGMDTLPAIGGLIDTEERSLLRRHDNVPNALLQLHGDDLAELLRREWVNPYQQVQLDDTLRRLCDSMGKCERIKNTVFPSAYNIIIVLFIYLFVFSLPFALVESFGLGQIPIVIVVAAAFFLIEKSAIYLQDPFENRPTDTPMTAIARTIDINLRQMIGEGEVPEKLPAEGFYLM</sequence>
<organism evidence="10 11">
    <name type="scientific">Neolewinella maritima</name>
    <dbReference type="NCBI Taxonomy" id="1383882"/>
    <lineage>
        <taxon>Bacteria</taxon>
        <taxon>Pseudomonadati</taxon>
        <taxon>Bacteroidota</taxon>
        <taxon>Saprospiria</taxon>
        <taxon>Saprospirales</taxon>
        <taxon>Lewinellaceae</taxon>
        <taxon>Neolewinella</taxon>
    </lineage>
</organism>
<keyword evidence="7 9" id="KW-0472">Membrane</keyword>
<feature type="transmembrane region" description="Helical" evidence="9">
    <location>
        <begin position="230"/>
        <end position="247"/>
    </location>
</feature>
<feature type="transmembrane region" description="Helical" evidence="9">
    <location>
        <begin position="12"/>
        <end position="33"/>
    </location>
</feature>
<evidence type="ECO:0000313" key="10">
    <source>
        <dbReference type="EMBL" id="CAH1002443.1"/>
    </source>
</evidence>
<keyword evidence="6" id="KW-0406">Ion transport</keyword>
<reference evidence="10" key="1">
    <citation type="submission" date="2021-12" db="EMBL/GenBank/DDBJ databases">
        <authorList>
            <person name="Rodrigo-Torres L."/>
            <person name="Arahal R. D."/>
            <person name="Lucena T."/>
        </authorList>
    </citation>
    <scope>NUCLEOTIDE SEQUENCE</scope>
    <source>
        <strain evidence="10">CECT 8419</strain>
    </source>
</reference>
<evidence type="ECO:0000256" key="6">
    <source>
        <dbReference type="ARBA" id="ARBA00023065"/>
    </source>
</evidence>
<keyword evidence="5 9" id="KW-1133">Transmembrane helix</keyword>
<gene>
    <name evidence="10" type="ORF">LEM8419_03322</name>
</gene>
<comment type="subcellular location">
    <subcellularLocation>
        <location evidence="1">Cell membrane</location>
        <topology evidence="1">Multi-pass membrane protein</topology>
    </subcellularLocation>
</comment>
<dbReference type="Proteomes" id="UP000837803">
    <property type="component" value="Unassembled WGS sequence"/>
</dbReference>
<keyword evidence="4 9" id="KW-0812">Transmembrane</keyword>
<dbReference type="InterPro" id="IPR044669">
    <property type="entry name" value="YneE/VCCN1/2-like"/>
</dbReference>
<dbReference type="EMBL" id="CAKLPZ010000005">
    <property type="protein sequence ID" value="CAH1002443.1"/>
    <property type="molecule type" value="Genomic_DNA"/>
</dbReference>
<evidence type="ECO:0000256" key="7">
    <source>
        <dbReference type="ARBA" id="ARBA00023136"/>
    </source>
</evidence>
<accession>A0ABM9B559</accession>
<evidence type="ECO:0000256" key="1">
    <source>
        <dbReference type="ARBA" id="ARBA00004651"/>
    </source>
</evidence>
<evidence type="ECO:0000256" key="8">
    <source>
        <dbReference type="ARBA" id="ARBA00034708"/>
    </source>
</evidence>
<protein>
    <recommendedName>
        <fullName evidence="12">Bestrophin</fullName>
    </recommendedName>
</protein>
<evidence type="ECO:0000256" key="2">
    <source>
        <dbReference type="ARBA" id="ARBA00022448"/>
    </source>
</evidence>
<feature type="transmembrane region" description="Helical" evidence="9">
    <location>
        <begin position="205"/>
        <end position="224"/>
    </location>
</feature>
<comment type="caution">
    <text evidence="10">The sequence shown here is derived from an EMBL/GenBank/DDBJ whole genome shotgun (WGS) entry which is preliminary data.</text>
</comment>
<name>A0ABM9B559_9BACT</name>
<keyword evidence="11" id="KW-1185">Reference proteome</keyword>
<dbReference type="RefSeq" id="WP_238752277.1">
    <property type="nucleotide sequence ID" value="NZ_CAKLPZ010000005.1"/>
</dbReference>
<dbReference type="Pfam" id="PF25539">
    <property type="entry name" value="Bestrophin_2"/>
    <property type="match status" value="1"/>
</dbReference>
<feature type="transmembrane region" description="Helical" evidence="9">
    <location>
        <begin position="39"/>
        <end position="61"/>
    </location>
</feature>
<proteinExistence type="inferred from homology"/>
<evidence type="ECO:0000256" key="5">
    <source>
        <dbReference type="ARBA" id="ARBA00022989"/>
    </source>
</evidence>
<evidence type="ECO:0000256" key="4">
    <source>
        <dbReference type="ARBA" id="ARBA00022692"/>
    </source>
</evidence>
<dbReference type="PANTHER" id="PTHR33281:SF19">
    <property type="entry name" value="VOLTAGE-DEPENDENT ANION CHANNEL-FORMING PROTEIN YNEE"/>
    <property type="match status" value="1"/>
</dbReference>
<evidence type="ECO:0008006" key="12">
    <source>
        <dbReference type="Google" id="ProtNLM"/>
    </source>
</evidence>